<comment type="caution">
    <text evidence="3">Lacks conserved residue(s) required for the propagation of feature annotation.</text>
</comment>
<dbReference type="GO" id="GO:0006508">
    <property type="term" value="P:proteolysis"/>
    <property type="evidence" value="ECO:0007669"/>
    <property type="project" value="UniProtKB-KW"/>
</dbReference>
<feature type="domain" description="Subtilisin-like protease fibronectin type-III" evidence="6">
    <location>
        <begin position="466"/>
        <end position="564"/>
    </location>
</feature>
<dbReference type="InterPro" id="IPR003137">
    <property type="entry name" value="PA_domain"/>
</dbReference>
<organism evidence="7 8">
    <name type="scientific">Dichanthelium oligosanthes</name>
    <dbReference type="NCBI Taxonomy" id="888268"/>
    <lineage>
        <taxon>Eukaryota</taxon>
        <taxon>Viridiplantae</taxon>
        <taxon>Streptophyta</taxon>
        <taxon>Embryophyta</taxon>
        <taxon>Tracheophyta</taxon>
        <taxon>Spermatophyta</taxon>
        <taxon>Magnoliopsida</taxon>
        <taxon>Liliopsida</taxon>
        <taxon>Poales</taxon>
        <taxon>Poaceae</taxon>
        <taxon>PACMAD clade</taxon>
        <taxon>Panicoideae</taxon>
        <taxon>Panicodae</taxon>
        <taxon>Paniceae</taxon>
        <taxon>Dichantheliinae</taxon>
        <taxon>Dichanthelium</taxon>
    </lineage>
</organism>
<gene>
    <name evidence="7" type="ORF">BAE44_0000401</name>
</gene>
<comment type="similarity">
    <text evidence="1 3">Belongs to the peptidase S8 family.</text>
</comment>
<dbReference type="CDD" id="cd02120">
    <property type="entry name" value="PA_subtilisin_like"/>
    <property type="match status" value="1"/>
</dbReference>
<dbReference type="GO" id="GO:0004252">
    <property type="term" value="F:serine-type endopeptidase activity"/>
    <property type="evidence" value="ECO:0007669"/>
    <property type="project" value="InterPro"/>
</dbReference>
<evidence type="ECO:0000259" key="5">
    <source>
        <dbReference type="Pfam" id="PF02225"/>
    </source>
</evidence>
<dbReference type="InterPro" id="IPR036852">
    <property type="entry name" value="Peptidase_S8/S53_dom_sf"/>
</dbReference>
<dbReference type="Gene3D" id="3.50.30.30">
    <property type="match status" value="1"/>
</dbReference>
<dbReference type="InterPro" id="IPR045051">
    <property type="entry name" value="SBT"/>
</dbReference>
<evidence type="ECO:0000256" key="2">
    <source>
        <dbReference type="ARBA" id="ARBA00022729"/>
    </source>
</evidence>
<dbReference type="PANTHER" id="PTHR10795">
    <property type="entry name" value="PROPROTEIN CONVERTASE SUBTILISIN/KEXIN"/>
    <property type="match status" value="1"/>
</dbReference>
<keyword evidence="2" id="KW-0732">Signal</keyword>
<keyword evidence="8" id="KW-1185">Reference proteome</keyword>
<dbReference type="Pfam" id="PF17766">
    <property type="entry name" value="fn3_6"/>
    <property type="match status" value="1"/>
</dbReference>
<dbReference type="PROSITE" id="PS51892">
    <property type="entry name" value="SUBTILASE"/>
    <property type="match status" value="1"/>
</dbReference>
<reference evidence="7 8" key="1">
    <citation type="submission" date="2016-09" db="EMBL/GenBank/DDBJ databases">
        <title>The draft genome of Dichanthelium oligosanthes: A C3 panicoid grass species.</title>
        <authorList>
            <person name="Studer A.J."/>
            <person name="Schnable J.C."/>
            <person name="Brutnell T.P."/>
        </authorList>
    </citation>
    <scope>NUCLEOTIDE SEQUENCE [LARGE SCALE GENOMIC DNA]</scope>
    <source>
        <strain evidence="8">cv. Kellogg 1175</strain>
        <tissue evidence="7">Leaf</tissue>
    </source>
</reference>
<evidence type="ECO:0000313" key="7">
    <source>
        <dbReference type="EMBL" id="OEL38583.1"/>
    </source>
</evidence>
<protein>
    <submittedName>
        <fullName evidence="7">Subtilisin-like protease SBT1.4</fullName>
    </submittedName>
</protein>
<dbReference type="OrthoDB" id="206201at2759"/>
<evidence type="ECO:0000256" key="3">
    <source>
        <dbReference type="PROSITE-ProRule" id="PRU01240"/>
    </source>
</evidence>
<evidence type="ECO:0000313" key="8">
    <source>
        <dbReference type="Proteomes" id="UP000095767"/>
    </source>
</evidence>
<keyword evidence="7" id="KW-0645">Protease</keyword>
<dbReference type="Pfam" id="PF00082">
    <property type="entry name" value="Peptidase_S8"/>
    <property type="match status" value="1"/>
</dbReference>
<dbReference type="InterPro" id="IPR000209">
    <property type="entry name" value="Peptidase_S8/S53_dom"/>
</dbReference>
<dbReference type="Gene3D" id="3.40.50.200">
    <property type="entry name" value="Peptidase S8/S53 domain"/>
    <property type="match status" value="2"/>
</dbReference>
<dbReference type="InterPro" id="IPR041469">
    <property type="entry name" value="Subtilisin-like_FN3"/>
</dbReference>
<evidence type="ECO:0000259" key="4">
    <source>
        <dbReference type="Pfam" id="PF00082"/>
    </source>
</evidence>
<keyword evidence="7" id="KW-0378">Hydrolase</keyword>
<name>A0A1E5WML0_9POAL</name>
<dbReference type="EMBL" id="LWDX02001212">
    <property type="protein sequence ID" value="OEL38583.1"/>
    <property type="molecule type" value="Genomic_DNA"/>
</dbReference>
<dbReference type="AlphaFoldDB" id="A0A1E5WML0"/>
<dbReference type="Gene3D" id="2.60.40.2310">
    <property type="match status" value="1"/>
</dbReference>
<feature type="domain" description="PA" evidence="5">
    <location>
        <begin position="178"/>
        <end position="261"/>
    </location>
</feature>
<evidence type="ECO:0000259" key="6">
    <source>
        <dbReference type="Pfam" id="PF17766"/>
    </source>
</evidence>
<proteinExistence type="inferred from homology"/>
<dbReference type="Pfam" id="PF02225">
    <property type="entry name" value="PA"/>
    <property type="match status" value="1"/>
</dbReference>
<dbReference type="Proteomes" id="UP000095767">
    <property type="component" value="Unassembled WGS sequence"/>
</dbReference>
<evidence type="ECO:0000256" key="1">
    <source>
        <dbReference type="ARBA" id="ARBA00011073"/>
    </source>
</evidence>
<sequence>MFRGGCISAPDFNASAWCSNKLVGAKFFGQGYEAAHGGAVGANDSRSPLDTIGHGTHTASTAAGSAVANASLFGYVQGTAVGIAPGSRIAVYKACWGAWVCMASDVLMAAVRKGIVVVASAGNDGPTDSTVINVAPWILTVGASTINRQFAANVILGDGETFNGSSLYAGTLLSSLKIPLVYGGNVGSNVCEAGKLSSLSVIGKIVVCDYGVNTVPAKAEAVKLAGDARAILINRKVGGNHTLAFAYTYPATEVPFDAGEKIKNYISTNKFPNTRIVFLGTVIGRTPPSPMMTPFSSRGPNLLAPEILKPDVTAPGVNILAAWTDVTSPSGLDSEKFSITTVTSVSCAHVSGIAAMLRQAHPEWSPAVIKSALITTAYNVDNAGSIFKDASTGKAGTHPRRSFEGPVMWIPTVPGLDPGLVYDAGTDSYIYFLCALGYTADQIAVLTRDGSVTNCSMWLGSVGDHDYPGFSVPLSSGGGNVTQRRTVRNVGSSAVATYTASVTSPAGVLVALDPPTLLQRDAADAGVRGFTFSPQQGNVTVGKYSFGSIVWSDGKHMVASPIAVIWPVASAVAAM</sequence>
<dbReference type="SUPFAM" id="SSF52743">
    <property type="entry name" value="Subtilisin-like"/>
    <property type="match status" value="1"/>
</dbReference>
<comment type="caution">
    <text evidence="7">The sequence shown here is derived from an EMBL/GenBank/DDBJ whole genome shotgun (WGS) entry which is preliminary data.</text>
</comment>
<accession>A0A1E5WML0</accession>
<feature type="domain" description="Peptidase S8/S53" evidence="4">
    <location>
        <begin position="108"/>
        <end position="380"/>
    </location>
</feature>
<dbReference type="STRING" id="888268.A0A1E5WML0"/>